<reference evidence="1" key="1">
    <citation type="submission" date="2023-10" db="EMBL/GenBank/DDBJ databases">
        <title>Genome assembly of Pristionchus species.</title>
        <authorList>
            <person name="Yoshida K."/>
            <person name="Sommer R.J."/>
        </authorList>
    </citation>
    <scope>NUCLEOTIDE SEQUENCE</scope>
    <source>
        <strain evidence="1">RS0144</strain>
    </source>
</reference>
<sequence length="112" mass="13118">TLVVVQRNKITAKALHQVYKVMLDKSSRFQRLSICKMPENSCVALFNLIGITFRNGQFYTSRDIEVYKPYHEYPEDYDDDRSTIFDGHLQIDIAHKIVNGQGRFDFVVYAHE</sequence>
<keyword evidence="2" id="KW-1185">Reference proteome</keyword>
<dbReference type="EMBL" id="BTSX01000004">
    <property type="protein sequence ID" value="GMS97079.1"/>
    <property type="molecule type" value="Genomic_DNA"/>
</dbReference>
<evidence type="ECO:0000313" key="2">
    <source>
        <dbReference type="Proteomes" id="UP001432027"/>
    </source>
</evidence>
<comment type="caution">
    <text evidence="1">The sequence shown here is derived from an EMBL/GenBank/DDBJ whole genome shotgun (WGS) entry which is preliminary data.</text>
</comment>
<name>A0AAV5TRK0_9BILA</name>
<dbReference type="AlphaFoldDB" id="A0AAV5TRK0"/>
<gene>
    <name evidence="1" type="ORF">PENTCL1PPCAC_19254</name>
</gene>
<feature type="non-terminal residue" evidence="1">
    <location>
        <position position="1"/>
    </location>
</feature>
<accession>A0AAV5TRK0</accession>
<organism evidence="1 2">
    <name type="scientific">Pristionchus entomophagus</name>
    <dbReference type="NCBI Taxonomy" id="358040"/>
    <lineage>
        <taxon>Eukaryota</taxon>
        <taxon>Metazoa</taxon>
        <taxon>Ecdysozoa</taxon>
        <taxon>Nematoda</taxon>
        <taxon>Chromadorea</taxon>
        <taxon>Rhabditida</taxon>
        <taxon>Rhabditina</taxon>
        <taxon>Diplogasteromorpha</taxon>
        <taxon>Diplogasteroidea</taxon>
        <taxon>Neodiplogasteridae</taxon>
        <taxon>Pristionchus</taxon>
    </lineage>
</organism>
<evidence type="ECO:0000313" key="1">
    <source>
        <dbReference type="EMBL" id="GMS97079.1"/>
    </source>
</evidence>
<proteinExistence type="predicted"/>
<protein>
    <submittedName>
        <fullName evidence="1">Uncharacterized protein</fullName>
    </submittedName>
</protein>
<feature type="non-terminal residue" evidence="1">
    <location>
        <position position="112"/>
    </location>
</feature>
<dbReference type="Proteomes" id="UP001432027">
    <property type="component" value="Unassembled WGS sequence"/>
</dbReference>